<dbReference type="PANTHER" id="PTHR35177:SF2">
    <property type="entry name" value="HYDROGENASE MATURATION FACTOR HYBG"/>
    <property type="match status" value="1"/>
</dbReference>
<dbReference type="Pfam" id="PF01455">
    <property type="entry name" value="HupF_HypC"/>
    <property type="match status" value="1"/>
</dbReference>
<dbReference type="NCBIfam" id="TIGR00074">
    <property type="entry name" value="hypC_hupF"/>
    <property type="match status" value="1"/>
</dbReference>
<comment type="caution">
    <text evidence="2">The sequence shown here is derived from an EMBL/GenBank/DDBJ whole genome shotgun (WGS) entry which is preliminary data.</text>
</comment>
<dbReference type="GO" id="GO:0051604">
    <property type="term" value="P:protein maturation"/>
    <property type="evidence" value="ECO:0007669"/>
    <property type="project" value="TreeGrafter"/>
</dbReference>
<dbReference type="AlphaFoldDB" id="A0AAE3NTE1"/>
<keyword evidence="3" id="KW-1185">Reference proteome</keyword>
<dbReference type="SUPFAM" id="SSF159127">
    <property type="entry name" value="HupF/HypC-like"/>
    <property type="match status" value="1"/>
</dbReference>
<sequence length="103" mass="10381">MCVGVPMRIAAVDGIAGTTAYGEMVDLSLTGPVAPGTWVLTHLGSAREVISAEEARLIADALDGLRSVMAGGGAGGAFADLENRDPALPPHLEAARAAGKREA</sequence>
<dbReference type="PROSITE" id="PS01097">
    <property type="entry name" value="HUPF_HYPC"/>
    <property type="match status" value="1"/>
</dbReference>
<gene>
    <name evidence="2" type="primary">hypC</name>
    <name evidence="2" type="ORF">P1J78_05745</name>
</gene>
<dbReference type="GO" id="GO:0005506">
    <property type="term" value="F:iron ion binding"/>
    <property type="evidence" value="ECO:0007669"/>
    <property type="project" value="TreeGrafter"/>
</dbReference>
<dbReference type="PRINTS" id="PR00445">
    <property type="entry name" value="HUPFHYPC"/>
</dbReference>
<protein>
    <submittedName>
        <fullName evidence="2">HypC/HybG/HupF family hydrogenase formation chaperone</fullName>
    </submittedName>
</protein>
<reference evidence="2" key="1">
    <citation type="submission" date="2023-03" db="EMBL/GenBank/DDBJ databases">
        <title>Multiphase analysis and comparison of six strains from genera Psychromarinibacter, Lutimaribacter, and Maritimibacter, including a novel species: Psychromarinibacter sediminicola sp. nov.</title>
        <authorList>
            <person name="Wang Y.-H."/>
            <person name="Ye M.-Q."/>
            <person name="Du Z.-J."/>
        </authorList>
    </citation>
    <scope>NUCLEOTIDE SEQUENCE</scope>
    <source>
        <strain evidence="2">C21-152</strain>
    </source>
</reference>
<dbReference type="InterPro" id="IPR019812">
    <property type="entry name" value="Hydgase_assmbl_chp_CS"/>
</dbReference>
<comment type="similarity">
    <text evidence="1">Belongs to the HupF/HypC family.</text>
</comment>
<dbReference type="PANTHER" id="PTHR35177">
    <property type="entry name" value="HYDROGENASE MATURATION FACTOR HYBG"/>
    <property type="match status" value="1"/>
</dbReference>
<accession>A0AAE3NTE1</accession>
<evidence type="ECO:0000256" key="1">
    <source>
        <dbReference type="ARBA" id="ARBA00006018"/>
    </source>
</evidence>
<proteinExistence type="inferred from homology"/>
<dbReference type="Proteomes" id="UP001220964">
    <property type="component" value="Unassembled WGS sequence"/>
</dbReference>
<evidence type="ECO:0000313" key="2">
    <source>
        <dbReference type="EMBL" id="MDF0600227.1"/>
    </source>
</evidence>
<organism evidence="2 3">
    <name type="scientific">Psychromarinibacter sediminicola</name>
    <dbReference type="NCBI Taxonomy" id="3033385"/>
    <lineage>
        <taxon>Bacteria</taxon>
        <taxon>Pseudomonadati</taxon>
        <taxon>Pseudomonadota</taxon>
        <taxon>Alphaproteobacteria</taxon>
        <taxon>Rhodobacterales</taxon>
        <taxon>Paracoccaceae</taxon>
        <taxon>Psychromarinibacter</taxon>
    </lineage>
</organism>
<dbReference type="InterPro" id="IPR001109">
    <property type="entry name" value="Hydrogenase_HupF/HypC"/>
</dbReference>
<name>A0AAE3NTE1_9RHOB</name>
<dbReference type="Gene3D" id="2.30.30.140">
    <property type="match status" value="1"/>
</dbReference>
<dbReference type="GO" id="GO:1902670">
    <property type="term" value="F:carbon dioxide binding"/>
    <property type="evidence" value="ECO:0007669"/>
    <property type="project" value="TreeGrafter"/>
</dbReference>
<dbReference type="EMBL" id="JARGYC010000010">
    <property type="protein sequence ID" value="MDF0600227.1"/>
    <property type="molecule type" value="Genomic_DNA"/>
</dbReference>
<evidence type="ECO:0000313" key="3">
    <source>
        <dbReference type="Proteomes" id="UP001220964"/>
    </source>
</evidence>
<dbReference type="RefSeq" id="WP_275566371.1">
    <property type="nucleotide sequence ID" value="NZ_JARGYC010000010.1"/>
</dbReference>